<name>A0A4R8UFB8_9MICO</name>
<dbReference type="InterPro" id="IPR036388">
    <property type="entry name" value="WH-like_DNA-bd_sf"/>
</dbReference>
<dbReference type="Gene3D" id="1.10.10.10">
    <property type="entry name" value="Winged helix-like DNA-binding domain superfamily/Winged helix DNA-binding domain"/>
    <property type="match status" value="1"/>
</dbReference>
<feature type="domain" description="HTH arsR-type" evidence="1">
    <location>
        <begin position="18"/>
        <end position="112"/>
    </location>
</feature>
<dbReference type="OrthoDB" id="9806976at2"/>
<gene>
    <name evidence="2" type="ORF">E3O23_05825</name>
</gene>
<dbReference type="PROSITE" id="PS50987">
    <property type="entry name" value="HTH_ARSR_2"/>
    <property type="match status" value="1"/>
</dbReference>
<reference evidence="2 3" key="1">
    <citation type="submission" date="2019-03" db="EMBL/GenBank/DDBJ databases">
        <title>Genomics of glacier-inhabiting Cryobacterium strains.</title>
        <authorList>
            <person name="Liu Q."/>
            <person name="Xin Y.-H."/>
        </authorList>
    </citation>
    <scope>NUCLEOTIDE SEQUENCE [LARGE SCALE GENOMIC DNA]</scope>
    <source>
        <strain evidence="2 3">Sr47</strain>
    </source>
</reference>
<evidence type="ECO:0000313" key="2">
    <source>
        <dbReference type="EMBL" id="TFB52816.1"/>
    </source>
</evidence>
<dbReference type="InterPro" id="IPR036390">
    <property type="entry name" value="WH_DNA-bd_sf"/>
</dbReference>
<comment type="caution">
    <text evidence="2">The sequence shown here is derived from an EMBL/GenBank/DDBJ whole genome shotgun (WGS) entry which is preliminary data.</text>
</comment>
<accession>A0A4R8UFB8</accession>
<dbReference type="AlphaFoldDB" id="A0A4R8UFB8"/>
<dbReference type="InterPro" id="IPR001845">
    <property type="entry name" value="HTH_ArsR_DNA-bd_dom"/>
</dbReference>
<evidence type="ECO:0000313" key="3">
    <source>
        <dbReference type="Proteomes" id="UP000297866"/>
    </source>
</evidence>
<dbReference type="GO" id="GO:0003700">
    <property type="term" value="F:DNA-binding transcription factor activity"/>
    <property type="evidence" value="ECO:0007669"/>
    <property type="project" value="InterPro"/>
</dbReference>
<dbReference type="SMART" id="SM00418">
    <property type="entry name" value="HTH_ARSR"/>
    <property type="match status" value="1"/>
</dbReference>
<protein>
    <submittedName>
        <fullName evidence="2">ArsR family transcriptional regulator</fullName>
    </submittedName>
</protein>
<dbReference type="SUPFAM" id="SSF46785">
    <property type="entry name" value="Winged helix' DNA-binding domain"/>
    <property type="match status" value="1"/>
</dbReference>
<dbReference type="InterPro" id="IPR011991">
    <property type="entry name" value="ArsR-like_HTH"/>
</dbReference>
<dbReference type="PANTHER" id="PTHR38600">
    <property type="entry name" value="TRANSCRIPTIONAL REGULATORY PROTEIN"/>
    <property type="match status" value="1"/>
</dbReference>
<proteinExistence type="predicted"/>
<evidence type="ECO:0000259" key="1">
    <source>
        <dbReference type="PROSITE" id="PS50987"/>
    </source>
</evidence>
<dbReference type="EMBL" id="SOEZ01000031">
    <property type="protein sequence ID" value="TFB52816.1"/>
    <property type="molecule type" value="Genomic_DNA"/>
</dbReference>
<sequence>MVVDSVIADSVSADSVSVDSVLDDEAGRIFHALADATRRDIVARVVQREQSVSMLAASYAMSFAAVQKHVAVLERASLVVKERRGREQIVRGNLETVRKASRLLQHFEDLWRYRDQSISDILSEDGEEGESS</sequence>
<dbReference type="Proteomes" id="UP000297866">
    <property type="component" value="Unassembled WGS sequence"/>
</dbReference>
<keyword evidence="3" id="KW-1185">Reference proteome</keyword>
<dbReference type="PANTHER" id="PTHR38600:SF2">
    <property type="entry name" value="SLL0088 PROTEIN"/>
    <property type="match status" value="1"/>
</dbReference>
<organism evidence="2 3">
    <name type="scientific">Cryobacterium tagatosivorans</name>
    <dbReference type="NCBI Taxonomy" id="1259199"/>
    <lineage>
        <taxon>Bacteria</taxon>
        <taxon>Bacillati</taxon>
        <taxon>Actinomycetota</taxon>
        <taxon>Actinomycetes</taxon>
        <taxon>Micrococcales</taxon>
        <taxon>Microbacteriaceae</taxon>
        <taxon>Cryobacterium</taxon>
    </lineage>
</organism>
<dbReference type="CDD" id="cd00090">
    <property type="entry name" value="HTH_ARSR"/>
    <property type="match status" value="1"/>
</dbReference>